<organism evidence="1">
    <name type="scientific">uncultured Caudovirales phage</name>
    <dbReference type="NCBI Taxonomy" id="2100421"/>
    <lineage>
        <taxon>Viruses</taxon>
        <taxon>Duplodnaviria</taxon>
        <taxon>Heunggongvirae</taxon>
        <taxon>Uroviricota</taxon>
        <taxon>Caudoviricetes</taxon>
        <taxon>Peduoviridae</taxon>
        <taxon>Maltschvirus</taxon>
        <taxon>Maltschvirus maltsch</taxon>
    </lineage>
</organism>
<evidence type="ECO:0000313" key="1">
    <source>
        <dbReference type="EMBL" id="CAB4144655.1"/>
    </source>
</evidence>
<reference evidence="1" key="1">
    <citation type="submission" date="2020-04" db="EMBL/GenBank/DDBJ databases">
        <authorList>
            <person name="Chiriac C."/>
            <person name="Salcher M."/>
            <person name="Ghai R."/>
            <person name="Kavagutti S V."/>
        </authorList>
    </citation>
    <scope>NUCLEOTIDE SEQUENCE</scope>
</reference>
<gene>
    <name evidence="1" type="ORF">UFOVP458_53</name>
</gene>
<protein>
    <submittedName>
        <fullName evidence="1">Uncharacterized protein</fullName>
    </submittedName>
</protein>
<accession>A0A6J5MC51</accession>
<sequence length="126" mass="14851">MEKEFVSYEMALDLKELGFNEPCFTYYYNVSCKLRTNISVETNNGWTYFPNKKSITLAPTFSQAFRFFREKHNLHSNIKCVNTTHNNHFRFEIELNGETLACTNRIDSYEKAELACLQKLIEITKN</sequence>
<proteinExistence type="predicted"/>
<name>A0A6J5MC51_9CAUD</name>
<dbReference type="EMBL" id="LR796437">
    <property type="protein sequence ID" value="CAB4144655.1"/>
    <property type="molecule type" value="Genomic_DNA"/>
</dbReference>